<dbReference type="PROSITE" id="PS51819">
    <property type="entry name" value="VOC"/>
    <property type="match status" value="1"/>
</dbReference>
<dbReference type="FunCoup" id="C1E587">
    <property type="interactions" value="7"/>
</dbReference>
<name>C1E587_MICCC</name>
<organism evidence="2 3">
    <name type="scientific">Micromonas commoda (strain RCC299 / NOUM17 / CCMP2709)</name>
    <name type="common">Picoplanktonic green alga</name>
    <dbReference type="NCBI Taxonomy" id="296587"/>
    <lineage>
        <taxon>Eukaryota</taxon>
        <taxon>Viridiplantae</taxon>
        <taxon>Chlorophyta</taxon>
        <taxon>Mamiellophyceae</taxon>
        <taxon>Mamiellales</taxon>
        <taxon>Mamiellaceae</taxon>
        <taxon>Micromonas</taxon>
    </lineage>
</organism>
<dbReference type="InterPro" id="IPR037523">
    <property type="entry name" value="VOC_core"/>
</dbReference>
<dbReference type="KEGG" id="mis:MICPUN_80725"/>
<dbReference type="AlphaFoldDB" id="C1E587"/>
<accession>C1E587</accession>
<dbReference type="Proteomes" id="UP000002009">
    <property type="component" value="Chromosome 4"/>
</dbReference>
<dbReference type="OMA" id="NDHVMQK"/>
<proteinExistence type="predicted"/>
<feature type="domain" description="VOC" evidence="1">
    <location>
        <begin position="4"/>
        <end position="132"/>
    </location>
</feature>
<keyword evidence="3" id="KW-1185">Reference proteome</keyword>
<evidence type="ECO:0000313" key="3">
    <source>
        <dbReference type="Proteomes" id="UP000002009"/>
    </source>
</evidence>
<dbReference type="SUPFAM" id="SSF54593">
    <property type="entry name" value="Glyoxalase/Bleomycin resistance protein/Dihydroxybiphenyl dioxygenase"/>
    <property type="match status" value="1"/>
</dbReference>
<dbReference type="EMBL" id="CP001325">
    <property type="protein sequence ID" value="ACO62850.1"/>
    <property type="molecule type" value="Genomic_DNA"/>
</dbReference>
<dbReference type="Pfam" id="PF00903">
    <property type="entry name" value="Glyoxalase"/>
    <property type="match status" value="1"/>
</dbReference>
<dbReference type="GeneID" id="8242877"/>
<dbReference type="InterPro" id="IPR029068">
    <property type="entry name" value="Glyas_Bleomycin-R_OHBP_Dase"/>
</dbReference>
<dbReference type="Gene3D" id="3.10.180.10">
    <property type="entry name" value="2,3-Dihydroxybiphenyl 1,2-Dioxygenase, domain 1"/>
    <property type="match status" value="1"/>
</dbReference>
<protein>
    <recommendedName>
        <fullName evidence="1">VOC domain-containing protein</fullName>
    </recommendedName>
</protein>
<evidence type="ECO:0000313" key="2">
    <source>
        <dbReference type="EMBL" id="ACO62850.1"/>
    </source>
</evidence>
<gene>
    <name evidence="2" type="ORF">MICPUN_80725</name>
</gene>
<reference evidence="2 3" key="1">
    <citation type="journal article" date="2009" name="Science">
        <title>Green evolution and dynamic adaptations revealed by genomes of the marine picoeukaryotes Micromonas.</title>
        <authorList>
            <person name="Worden A.Z."/>
            <person name="Lee J.H."/>
            <person name="Mock T."/>
            <person name="Rouze P."/>
            <person name="Simmons M.P."/>
            <person name="Aerts A.L."/>
            <person name="Allen A.E."/>
            <person name="Cuvelier M.L."/>
            <person name="Derelle E."/>
            <person name="Everett M.V."/>
            <person name="Foulon E."/>
            <person name="Grimwood J."/>
            <person name="Gundlach H."/>
            <person name="Henrissat B."/>
            <person name="Napoli C."/>
            <person name="McDonald S.M."/>
            <person name="Parker M.S."/>
            <person name="Rombauts S."/>
            <person name="Salamov A."/>
            <person name="Von Dassow P."/>
            <person name="Badger J.H."/>
            <person name="Coutinho P.M."/>
            <person name="Demir E."/>
            <person name="Dubchak I."/>
            <person name="Gentemann C."/>
            <person name="Eikrem W."/>
            <person name="Gready J.E."/>
            <person name="John U."/>
            <person name="Lanier W."/>
            <person name="Lindquist E.A."/>
            <person name="Lucas S."/>
            <person name="Mayer K.F."/>
            <person name="Moreau H."/>
            <person name="Not F."/>
            <person name="Otillar R."/>
            <person name="Panaud O."/>
            <person name="Pangilinan J."/>
            <person name="Paulsen I."/>
            <person name="Piegu B."/>
            <person name="Poliakov A."/>
            <person name="Robbens S."/>
            <person name="Schmutz J."/>
            <person name="Toulza E."/>
            <person name="Wyss T."/>
            <person name="Zelensky A."/>
            <person name="Zhou K."/>
            <person name="Armbrust E.V."/>
            <person name="Bhattacharya D."/>
            <person name="Goodenough U.W."/>
            <person name="Van de Peer Y."/>
            <person name="Grigoriev I.V."/>
        </authorList>
    </citation>
    <scope>NUCLEOTIDE SEQUENCE [LARGE SCALE GENOMIC DNA]</scope>
    <source>
        <strain evidence="3">RCC299 / NOUM17</strain>
    </source>
</reference>
<dbReference type="InterPro" id="IPR004360">
    <property type="entry name" value="Glyas_Fos-R_dOase_dom"/>
</dbReference>
<dbReference type="PANTHER" id="PTHR33993">
    <property type="entry name" value="GLYOXALASE-RELATED"/>
    <property type="match status" value="1"/>
</dbReference>
<dbReference type="RefSeq" id="XP_002501592.1">
    <property type="nucleotide sequence ID" value="XM_002501546.1"/>
</dbReference>
<dbReference type="eggNOG" id="ENOG502RZ76">
    <property type="taxonomic scope" value="Eukaryota"/>
</dbReference>
<sequence length="157" mass="16883">MAAILKHVLLLQRNVPAAAAFYEQGLGLIVTQCSDSYAELGDGLDTNGRPVDPKDEKAKPRTVLALKAVGNVSQLTTGYSPFVNFEVRDMDTAVNNMLRMGAELDGPIKYPPQGKVAALRGPDGHMLGLYEMSDSPFAGGNVMMDMDRVNALKEGKD</sequence>
<dbReference type="InterPro" id="IPR052164">
    <property type="entry name" value="Anthracycline_SecMetBiosynth"/>
</dbReference>
<dbReference type="PANTHER" id="PTHR33993:SF14">
    <property type="entry name" value="GB|AAF24581.1"/>
    <property type="match status" value="1"/>
</dbReference>
<evidence type="ECO:0000259" key="1">
    <source>
        <dbReference type="PROSITE" id="PS51819"/>
    </source>
</evidence>
<dbReference type="OrthoDB" id="10267381at2759"/>
<dbReference type="InParanoid" id="C1E587"/>